<dbReference type="AlphaFoldDB" id="A0A4Q9KCT0"/>
<evidence type="ECO:0000256" key="3">
    <source>
        <dbReference type="ARBA" id="ARBA00023136"/>
    </source>
</evidence>
<evidence type="ECO:0000256" key="5">
    <source>
        <dbReference type="ARBA" id="ARBA00023288"/>
    </source>
</evidence>
<dbReference type="Proteomes" id="UP000292373">
    <property type="component" value="Unassembled WGS sequence"/>
</dbReference>
<comment type="similarity">
    <text evidence="6">Belongs to the nlpA lipoprotein family.</text>
</comment>
<dbReference type="GO" id="GO:0016020">
    <property type="term" value="C:membrane"/>
    <property type="evidence" value="ECO:0007669"/>
    <property type="project" value="UniProtKB-SubCell"/>
</dbReference>
<dbReference type="EMBL" id="SDMQ01000018">
    <property type="protein sequence ID" value="TBT82719.1"/>
    <property type="molecule type" value="Genomic_DNA"/>
</dbReference>
<evidence type="ECO:0000256" key="2">
    <source>
        <dbReference type="ARBA" id="ARBA00022729"/>
    </source>
</evidence>
<accession>A0A4Q9KCT0</accession>
<dbReference type="InterPro" id="IPR004872">
    <property type="entry name" value="Lipoprotein_NlpA"/>
</dbReference>
<dbReference type="RefSeq" id="WP_131169885.1">
    <property type="nucleotide sequence ID" value="NZ_SDMQ01000018.1"/>
</dbReference>
<dbReference type="Pfam" id="PF03180">
    <property type="entry name" value="Lipoprotein_9"/>
    <property type="match status" value="1"/>
</dbReference>
<dbReference type="SUPFAM" id="SSF53850">
    <property type="entry name" value="Periplasmic binding protein-like II"/>
    <property type="match status" value="1"/>
</dbReference>
<name>A0A4Q9KCT0_9ACTN</name>
<protein>
    <recommendedName>
        <fullName evidence="6">Lipoprotein</fullName>
    </recommendedName>
</protein>
<organism evidence="9 10">
    <name type="scientific">Propioniciclava sinopodophylli</name>
    <dbReference type="NCBI Taxonomy" id="1837344"/>
    <lineage>
        <taxon>Bacteria</taxon>
        <taxon>Bacillati</taxon>
        <taxon>Actinomycetota</taxon>
        <taxon>Actinomycetes</taxon>
        <taxon>Propionibacteriales</taxon>
        <taxon>Propionibacteriaceae</taxon>
        <taxon>Propioniciclava</taxon>
    </lineage>
</organism>
<evidence type="ECO:0000256" key="7">
    <source>
        <dbReference type="PIRSR" id="PIRSR002854-1"/>
    </source>
</evidence>
<comment type="caution">
    <text evidence="9">The sequence shown here is derived from an EMBL/GenBank/DDBJ whole genome shotgun (WGS) entry which is preliminary data.</text>
</comment>
<keyword evidence="4" id="KW-0564">Palmitate</keyword>
<evidence type="ECO:0000256" key="8">
    <source>
        <dbReference type="SAM" id="SignalP"/>
    </source>
</evidence>
<keyword evidence="10" id="KW-1185">Reference proteome</keyword>
<dbReference type="Gene3D" id="3.40.190.10">
    <property type="entry name" value="Periplasmic binding protein-like II"/>
    <property type="match status" value="2"/>
</dbReference>
<dbReference type="PIRSF" id="PIRSF002854">
    <property type="entry name" value="MetQ"/>
    <property type="match status" value="1"/>
</dbReference>
<dbReference type="PANTHER" id="PTHR30429">
    <property type="entry name" value="D-METHIONINE-BINDING LIPOPROTEIN METQ"/>
    <property type="match status" value="1"/>
</dbReference>
<keyword evidence="2 8" id="KW-0732">Signal</keyword>
<keyword evidence="5 6" id="KW-0449">Lipoprotein</keyword>
<dbReference type="PROSITE" id="PS51257">
    <property type="entry name" value="PROKAR_LIPOPROTEIN"/>
    <property type="match status" value="1"/>
</dbReference>
<sequence>MFRRVTTTVATLVAAGLLLTGCGAAQGGGPGAPDATQPLRIIADVTPHAVLLEEAERQGLLGDVKIDVTEISGDIDPNQLVNAGDLDANFFQHVPYLNDWNAKHEGADLVALAPVHVEPLGLYSEKVTLDTVPDGAVIAIPADATNQARALFLIADAGLITLDVKADDPGLDYSQITPETNVTSNPKNISWLKIDRPQLAATLKDPKVTLSIINGNYALEAGLTPATDALKLESAENNPYANVLVVKEALKDDPRVVKVNEALTSPELQKFIEDSFKGSVLPAK</sequence>
<evidence type="ECO:0000313" key="10">
    <source>
        <dbReference type="Proteomes" id="UP000292373"/>
    </source>
</evidence>
<dbReference type="OrthoDB" id="9812878at2"/>
<gene>
    <name evidence="9" type="ORF">ET989_13570</name>
</gene>
<keyword evidence="3" id="KW-0472">Membrane</keyword>
<proteinExistence type="inferred from homology"/>
<reference evidence="9 10" key="1">
    <citation type="submission" date="2019-01" db="EMBL/GenBank/DDBJ databases">
        <title>Lactibacter flavus gen. nov., sp. nov., a novel bacterium of the family Propionibacteriaceae isolated from raw milk and dairy products.</title>
        <authorList>
            <person name="Huptas C."/>
            <person name="Wenning M."/>
            <person name="Breitenwieser F."/>
            <person name="Doll E."/>
            <person name="Von Neubeck M."/>
            <person name="Busse H.-J."/>
            <person name="Scherer S."/>
        </authorList>
    </citation>
    <scope>NUCLEOTIDE SEQUENCE [LARGE SCALE GENOMIC DNA]</scope>
    <source>
        <strain evidence="9 10">KCTC 33808</strain>
    </source>
</reference>
<evidence type="ECO:0000256" key="6">
    <source>
        <dbReference type="PIRNR" id="PIRNR002854"/>
    </source>
</evidence>
<feature type="chain" id="PRO_5038786841" description="Lipoprotein" evidence="8">
    <location>
        <begin position="26"/>
        <end position="284"/>
    </location>
</feature>
<feature type="lipid moiety-binding region" description="S-diacylglycerol cysteine" evidence="7">
    <location>
        <position position="22"/>
    </location>
</feature>
<dbReference type="PANTHER" id="PTHR30429:SF0">
    <property type="entry name" value="METHIONINE-BINDING LIPOPROTEIN METQ"/>
    <property type="match status" value="1"/>
</dbReference>
<evidence type="ECO:0000256" key="4">
    <source>
        <dbReference type="ARBA" id="ARBA00023139"/>
    </source>
</evidence>
<evidence type="ECO:0000313" key="9">
    <source>
        <dbReference type="EMBL" id="TBT82719.1"/>
    </source>
</evidence>
<evidence type="ECO:0000256" key="1">
    <source>
        <dbReference type="ARBA" id="ARBA00004635"/>
    </source>
</evidence>
<feature type="signal peptide" evidence="8">
    <location>
        <begin position="1"/>
        <end position="25"/>
    </location>
</feature>
<comment type="subcellular location">
    <subcellularLocation>
        <location evidence="1">Membrane</location>
        <topology evidence="1">Lipid-anchor</topology>
    </subcellularLocation>
</comment>